<accession>A0A2J7RR85</accession>
<dbReference type="STRING" id="105785.A0A2J7RR85"/>
<dbReference type="InParanoid" id="A0A2J7RR85"/>
<comment type="caution">
    <text evidence="1">The sequence shown here is derived from an EMBL/GenBank/DDBJ whole genome shotgun (WGS) entry which is preliminary data.</text>
</comment>
<organism evidence="1 2">
    <name type="scientific">Cryptotermes secundus</name>
    <dbReference type="NCBI Taxonomy" id="105785"/>
    <lineage>
        <taxon>Eukaryota</taxon>
        <taxon>Metazoa</taxon>
        <taxon>Ecdysozoa</taxon>
        <taxon>Arthropoda</taxon>
        <taxon>Hexapoda</taxon>
        <taxon>Insecta</taxon>
        <taxon>Pterygota</taxon>
        <taxon>Neoptera</taxon>
        <taxon>Polyneoptera</taxon>
        <taxon>Dictyoptera</taxon>
        <taxon>Blattodea</taxon>
        <taxon>Blattoidea</taxon>
        <taxon>Termitoidae</taxon>
        <taxon>Kalotermitidae</taxon>
        <taxon>Cryptotermitinae</taxon>
        <taxon>Cryptotermes</taxon>
    </lineage>
</organism>
<dbReference type="Proteomes" id="UP000235965">
    <property type="component" value="Unassembled WGS sequence"/>
</dbReference>
<name>A0A2J7RR85_9NEOP</name>
<dbReference type="AlphaFoldDB" id="A0A2J7RR85"/>
<sequence length="122" mass="14195">FRTQYGHQPPTRKRILFWDNKLRTTGSLLLVKSPGKTRTSEENVNRMREAFQQSPPKSICDATLQLSPNFLRQVCFSDEATFHVNAVVNRCSFWIFVVPPMEPPLKFTEEVIYSKKMDSFPL</sequence>
<protein>
    <submittedName>
        <fullName evidence="1">Uncharacterized protein</fullName>
    </submittedName>
</protein>
<gene>
    <name evidence="1" type="ORF">B7P43_G14460</name>
</gene>
<feature type="non-terminal residue" evidence="1">
    <location>
        <position position="1"/>
    </location>
</feature>
<evidence type="ECO:0000313" key="2">
    <source>
        <dbReference type="Proteomes" id="UP000235965"/>
    </source>
</evidence>
<evidence type="ECO:0000313" key="1">
    <source>
        <dbReference type="EMBL" id="PNF43342.1"/>
    </source>
</evidence>
<reference evidence="1 2" key="1">
    <citation type="submission" date="2017-12" db="EMBL/GenBank/DDBJ databases">
        <title>Hemimetabolous genomes reveal molecular basis of termite eusociality.</title>
        <authorList>
            <person name="Harrison M.C."/>
            <person name="Jongepier E."/>
            <person name="Robertson H.M."/>
            <person name="Arning N."/>
            <person name="Bitard-Feildel T."/>
            <person name="Chao H."/>
            <person name="Childers C.P."/>
            <person name="Dinh H."/>
            <person name="Doddapaneni H."/>
            <person name="Dugan S."/>
            <person name="Gowin J."/>
            <person name="Greiner C."/>
            <person name="Han Y."/>
            <person name="Hu H."/>
            <person name="Hughes D.S.T."/>
            <person name="Huylmans A.-K."/>
            <person name="Kemena C."/>
            <person name="Kremer L.P.M."/>
            <person name="Lee S.L."/>
            <person name="Lopez-Ezquerra A."/>
            <person name="Mallet L."/>
            <person name="Monroy-Kuhn J.M."/>
            <person name="Moser A."/>
            <person name="Murali S.C."/>
            <person name="Muzny D.M."/>
            <person name="Otani S."/>
            <person name="Piulachs M.-D."/>
            <person name="Poelchau M."/>
            <person name="Qu J."/>
            <person name="Schaub F."/>
            <person name="Wada-Katsumata A."/>
            <person name="Worley K.C."/>
            <person name="Xie Q."/>
            <person name="Ylla G."/>
            <person name="Poulsen M."/>
            <person name="Gibbs R.A."/>
            <person name="Schal C."/>
            <person name="Richards S."/>
            <person name="Belles X."/>
            <person name="Korb J."/>
            <person name="Bornberg-Bauer E."/>
        </authorList>
    </citation>
    <scope>NUCLEOTIDE SEQUENCE [LARGE SCALE GENOMIC DNA]</scope>
    <source>
        <tissue evidence="1">Whole body</tissue>
    </source>
</reference>
<dbReference type="EMBL" id="NEVH01000611">
    <property type="protein sequence ID" value="PNF43342.1"/>
    <property type="molecule type" value="Genomic_DNA"/>
</dbReference>
<keyword evidence="2" id="KW-1185">Reference proteome</keyword>
<proteinExistence type="predicted"/>